<sequence length="169" mass="19083">MLSPLKMLEMNISYDPTSFDILISDICVEDLHEVISDKLNVKYLSDSKQEHGSNIEGIIHGRFPRLICALTVKMITKIKFVHFIVDTGSPMSYLSEDVMSAFGLFIPNTDDLINARINKNKTIVMLSPPNSHFSKMNILGTEFMKSSSVKLVIAFSNNSFMIEFPEDQD</sequence>
<dbReference type="OrthoDB" id="422081at2759"/>
<dbReference type="Proteomes" id="UP000615446">
    <property type="component" value="Unassembled WGS sequence"/>
</dbReference>
<gene>
    <name evidence="1" type="ORF">RCL2_000461600</name>
</gene>
<dbReference type="AlphaFoldDB" id="A0A8H3L0E8"/>
<name>A0A8H3L0E8_9GLOM</name>
<protein>
    <submittedName>
        <fullName evidence="1">Uncharacterized protein</fullName>
    </submittedName>
</protein>
<proteinExistence type="predicted"/>
<evidence type="ECO:0000313" key="1">
    <source>
        <dbReference type="EMBL" id="GES77233.1"/>
    </source>
</evidence>
<dbReference type="EMBL" id="BLAL01000030">
    <property type="protein sequence ID" value="GES77233.1"/>
    <property type="molecule type" value="Genomic_DNA"/>
</dbReference>
<evidence type="ECO:0000313" key="2">
    <source>
        <dbReference type="Proteomes" id="UP000615446"/>
    </source>
</evidence>
<comment type="caution">
    <text evidence="1">The sequence shown here is derived from an EMBL/GenBank/DDBJ whole genome shotgun (WGS) entry which is preliminary data.</text>
</comment>
<accession>A0A8H3L0E8</accession>
<reference evidence="1" key="1">
    <citation type="submission" date="2019-10" db="EMBL/GenBank/DDBJ databases">
        <title>Conservation and host-specific expression of non-tandemly repeated heterogenous ribosome RNA gene in arbuscular mycorrhizal fungi.</title>
        <authorList>
            <person name="Maeda T."/>
            <person name="Kobayashi Y."/>
            <person name="Nakagawa T."/>
            <person name="Ezawa T."/>
            <person name="Yamaguchi K."/>
            <person name="Bino T."/>
            <person name="Nishimoto Y."/>
            <person name="Shigenobu S."/>
            <person name="Kawaguchi M."/>
        </authorList>
    </citation>
    <scope>NUCLEOTIDE SEQUENCE</scope>
    <source>
        <strain evidence="1">HR1</strain>
    </source>
</reference>
<organism evidence="1 2">
    <name type="scientific">Rhizophagus clarus</name>
    <dbReference type="NCBI Taxonomy" id="94130"/>
    <lineage>
        <taxon>Eukaryota</taxon>
        <taxon>Fungi</taxon>
        <taxon>Fungi incertae sedis</taxon>
        <taxon>Mucoromycota</taxon>
        <taxon>Glomeromycotina</taxon>
        <taxon>Glomeromycetes</taxon>
        <taxon>Glomerales</taxon>
        <taxon>Glomeraceae</taxon>
        <taxon>Rhizophagus</taxon>
    </lineage>
</organism>